<comment type="caution">
    <text evidence="1">The sequence shown here is derived from an EMBL/GenBank/DDBJ whole genome shotgun (WGS) entry which is preliminary data.</text>
</comment>
<gene>
    <name evidence="1" type="ORF">GUJ93_ZPchr0008g13611</name>
</gene>
<protein>
    <submittedName>
        <fullName evidence="1">Uncharacterized protein</fullName>
    </submittedName>
</protein>
<reference evidence="1" key="1">
    <citation type="journal article" date="2021" name="bioRxiv">
        <title>Whole Genome Assembly and Annotation of Northern Wild Rice, Zizania palustris L., Supports a Whole Genome Duplication in the Zizania Genus.</title>
        <authorList>
            <person name="Haas M."/>
            <person name="Kono T."/>
            <person name="Macchietto M."/>
            <person name="Millas R."/>
            <person name="McGilp L."/>
            <person name="Shao M."/>
            <person name="Duquette J."/>
            <person name="Hirsch C.N."/>
            <person name="Kimball J."/>
        </authorList>
    </citation>
    <scope>NUCLEOTIDE SEQUENCE</scope>
    <source>
        <tissue evidence="1">Fresh leaf tissue</tissue>
    </source>
</reference>
<proteinExistence type="predicted"/>
<organism evidence="1 2">
    <name type="scientific">Zizania palustris</name>
    <name type="common">Northern wild rice</name>
    <dbReference type="NCBI Taxonomy" id="103762"/>
    <lineage>
        <taxon>Eukaryota</taxon>
        <taxon>Viridiplantae</taxon>
        <taxon>Streptophyta</taxon>
        <taxon>Embryophyta</taxon>
        <taxon>Tracheophyta</taxon>
        <taxon>Spermatophyta</taxon>
        <taxon>Magnoliopsida</taxon>
        <taxon>Liliopsida</taxon>
        <taxon>Poales</taxon>
        <taxon>Poaceae</taxon>
        <taxon>BOP clade</taxon>
        <taxon>Oryzoideae</taxon>
        <taxon>Oryzeae</taxon>
        <taxon>Zizaniinae</taxon>
        <taxon>Zizania</taxon>
    </lineage>
</organism>
<dbReference type="Proteomes" id="UP000729402">
    <property type="component" value="Unassembled WGS sequence"/>
</dbReference>
<evidence type="ECO:0000313" key="1">
    <source>
        <dbReference type="EMBL" id="KAG8047535.1"/>
    </source>
</evidence>
<dbReference type="EMBL" id="JAAALK010000290">
    <property type="protein sequence ID" value="KAG8047535.1"/>
    <property type="molecule type" value="Genomic_DNA"/>
</dbReference>
<name>A0A8J5V1X4_ZIZPA</name>
<sequence>MPHALLAASMLELEGNFMRLGLPRLMKRAPGLDHLQSRAKQRLQGNIGCRDNVRATVAAYLRYHVATCEVFADPKVQDLEAVKSQR</sequence>
<evidence type="ECO:0000313" key="2">
    <source>
        <dbReference type="Proteomes" id="UP000729402"/>
    </source>
</evidence>
<dbReference type="AlphaFoldDB" id="A0A8J5V1X4"/>
<reference evidence="1" key="2">
    <citation type="submission" date="2021-02" db="EMBL/GenBank/DDBJ databases">
        <authorList>
            <person name="Kimball J.A."/>
            <person name="Haas M.W."/>
            <person name="Macchietto M."/>
            <person name="Kono T."/>
            <person name="Duquette J."/>
            <person name="Shao M."/>
        </authorList>
    </citation>
    <scope>NUCLEOTIDE SEQUENCE</scope>
    <source>
        <tissue evidence="1">Fresh leaf tissue</tissue>
    </source>
</reference>
<accession>A0A8J5V1X4</accession>
<keyword evidence="2" id="KW-1185">Reference proteome</keyword>